<dbReference type="InterPro" id="IPR036388">
    <property type="entry name" value="WH-like_DNA-bd_sf"/>
</dbReference>
<dbReference type="PRINTS" id="PR00039">
    <property type="entry name" value="HTHLYSR"/>
</dbReference>
<dbReference type="RefSeq" id="WP_207352732.1">
    <property type="nucleotide sequence ID" value="NZ_JAFMPY010000031.1"/>
</dbReference>
<keyword evidence="3" id="KW-0238">DNA-binding</keyword>
<evidence type="ECO:0000313" key="7">
    <source>
        <dbReference type="Proteomes" id="UP000664288"/>
    </source>
</evidence>
<dbReference type="PANTHER" id="PTHR30126">
    <property type="entry name" value="HTH-TYPE TRANSCRIPTIONAL REGULATOR"/>
    <property type="match status" value="1"/>
</dbReference>
<evidence type="ECO:0000256" key="1">
    <source>
        <dbReference type="ARBA" id="ARBA00009437"/>
    </source>
</evidence>
<dbReference type="InterPro" id="IPR000847">
    <property type="entry name" value="LysR_HTH_N"/>
</dbReference>
<comment type="caution">
    <text evidence="6">The sequence shown here is derived from an EMBL/GenBank/DDBJ whole genome shotgun (WGS) entry which is preliminary data.</text>
</comment>
<reference evidence="6 7" key="1">
    <citation type="submission" date="2021-03" db="EMBL/GenBank/DDBJ databases">
        <title>Whole genome sequence of Jiella sp. MQZ13P-4.</title>
        <authorList>
            <person name="Tuo L."/>
        </authorList>
    </citation>
    <scope>NUCLEOTIDE SEQUENCE [LARGE SCALE GENOMIC DNA]</scope>
    <source>
        <strain evidence="6 7">MQZ13P-4</strain>
    </source>
</reference>
<protein>
    <submittedName>
        <fullName evidence="6">LysR family transcriptional regulator</fullName>
    </submittedName>
</protein>
<evidence type="ECO:0000259" key="5">
    <source>
        <dbReference type="PROSITE" id="PS50931"/>
    </source>
</evidence>
<accession>A0ABS3JAW1</accession>
<evidence type="ECO:0000256" key="3">
    <source>
        <dbReference type="ARBA" id="ARBA00023125"/>
    </source>
</evidence>
<dbReference type="InterPro" id="IPR036390">
    <property type="entry name" value="WH_DNA-bd_sf"/>
</dbReference>
<organism evidence="6 7">
    <name type="scientific">Jiella sonneratiae</name>
    <dbReference type="NCBI Taxonomy" id="2816856"/>
    <lineage>
        <taxon>Bacteria</taxon>
        <taxon>Pseudomonadati</taxon>
        <taxon>Pseudomonadota</taxon>
        <taxon>Alphaproteobacteria</taxon>
        <taxon>Hyphomicrobiales</taxon>
        <taxon>Aurantimonadaceae</taxon>
        <taxon>Jiella</taxon>
    </lineage>
</organism>
<dbReference type="CDD" id="cd05466">
    <property type="entry name" value="PBP2_LTTR_substrate"/>
    <property type="match status" value="1"/>
</dbReference>
<feature type="domain" description="HTH lysR-type" evidence="5">
    <location>
        <begin position="3"/>
        <end position="60"/>
    </location>
</feature>
<dbReference type="Gene3D" id="3.40.190.10">
    <property type="entry name" value="Periplasmic binding protein-like II"/>
    <property type="match status" value="2"/>
</dbReference>
<dbReference type="SUPFAM" id="SSF53850">
    <property type="entry name" value="Periplasmic binding protein-like II"/>
    <property type="match status" value="1"/>
</dbReference>
<name>A0ABS3JAW1_9HYPH</name>
<dbReference type="InterPro" id="IPR005119">
    <property type="entry name" value="LysR_subst-bd"/>
</dbReference>
<proteinExistence type="inferred from homology"/>
<keyword evidence="7" id="KW-1185">Reference proteome</keyword>
<evidence type="ECO:0000256" key="2">
    <source>
        <dbReference type="ARBA" id="ARBA00023015"/>
    </source>
</evidence>
<dbReference type="Pfam" id="PF00126">
    <property type="entry name" value="HTH_1"/>
    <property type="match status" value="1"/>
</dbReference>
<dbReference type="PANTHER" id="PTHR30126:SF40">
    <property type="entry name" value="HTH-TYPE TRANSCRIPTIONAL REGULATOR GLTR"/>
    <property type="match status" value="1"/>
</dbReference>
<sequence>MRITLAQIEAFHSVARLGTVHEASRQLNLAQPTVSLRLRDLEQALGLQLFERKGRGLQLTQEGREMVEHAQAILGEIGKLKGRVDHQEIGGLVRLGVSESFAVSGLPALLKLASQEYPALRVELVIGPSPDLVADLADHRLDLAIAINPADDPRLQIVPFGVQPATWVAAPALNLPALVRPADLLHHTVLVSPSPSPNWRQTMSWFGAAGLEPLHLSKCHTVPSVIAHLVEAGLGVAILPSRLIEASVRMGTLIALESRPQIEKSFLCAVRRADDRDLGLDALIAVTRRVLADLDLLETN</sequence>
<comment type="similarity">
    <text evidence="1">Belongs to the LysR transcriptional regulatory family.</text>
</comment>
<dbReference type="Gene3D" id="1.10.10.10">
    <property type="entry name" value="Winged helix-like DNA-binding domain superfamily/Winged helix DNA-binding domain"/>
    <property type="match status" value="1"/>
</dbReference>
<keyword evidence="2" id="KW-0805">Transcription regulation</keyword>
<dbReference type="Proteomes" id="UP000664288">
    <property type="component" value="Unassembled WGS sequence"/>
</dbReference>
<evidence type="ECO:0000256" key="4">
    <source>
        <dbReference type="ARBA" id="ARBA00023163"/>
    </source>
</evidence>
<keyword evidence="4" id="KW-0804">Transcription</keyword>
<dbReference type="EMBL" id="JAFMPY010000031">
    <property type="protein sequence ID" value="MBO0906098.1"/>
    <property type="molecule type" value="Genomic_DNA"/>
</dbReference>
<evidence type="ECO:0000313" key="6">
    <source>
        <dbReference type="EMBL" id="MBO0906098.1"/>
    </source>
</evidence>
<dbReference type="SUPFAM" id="SSF46785">
    <property type="entry name" value="Winged helix' DNA-binding domain"/>
    <property type="match status" value="1"/>
</dbReference>
<gene>
    <name evidence="6" type="ORF">J1C47_20815</name>
</gene>
<dbReference type="Pfam" id="PF03466">
    <property type="entry name" value="LysR_substrate"/>
    <property type="match status" value="1"/>
</dbReference>
<dbReference type="PROSITE" id="PS50931">
    <property type="entry name" value="HTH_LYSR"/>
    <property type="match status" value="1"/>
</dbReference>